<organism evidence="2 3">
    <name type="scientific">Penicillium nordicum</name>
    <dbReference type="NCBI Taxonomy" id="229535"/>
    <lineage>
        <taxon>Eukaryota</taxon>
        <taxon>Fungi</taxon>
        <taxon>Dikarya</taxon>
        <taxon>Ascomycota</taxon>
        <taxon>Pezizomycotina</taxon>
        <taxon>Eurotiomycetes</taxon>
        <taxon>Eurotiomycetidae</taxon>
        <taxon>Eurotiales</taxon>
        <taxon>Aspergillaceae</taxon>
        <taxon>Penicillium</taxon>
    </lineage>
</organism>
<name>A0A0M8NUT0_9EURO</name>
<comment type="caution">
    <text evidence="2">The sequence shown here is derived from an EMBL/GenBank/DDBJ whole genome shotgun (WGS) entry which is preliminary data.</text>
</comment>
<gene>
    <name evidence="2" type="ORF">ACN38_g9957</name>
</gene>
<evidence type="ECO:0000313" key="2">
    <source>
        <dbReference type="EMBL" id="KOS39208.1"/>
    </source>
</evidence>
<dbReference type="Gene3D" id="3.40.630.30">
    <property type="match status" value="1"/>
</dbReference>
<dbReference type="InterPro" id="IPR016181">
    <property type="entry name" value="Acyl_CoA_acyltransferase"/>
</dbReference>
<dbReference type="CDD" id="cd04301">
    <property type="entry name" value="NAT_SF"/>
    <property type="match status" value="1"/>
</dbReference>
<dbReference type="EMBL" id="LHQQ01000214">
    <property type="protein sequence ID" value="KOS39208.1"/>
    <property type="molecule type" value="Genomic_DNA"/>
</dbReference>
<reference evidence="2 3" key="1">
    <citation type="submission" date="2015-08" db="EMBL/GenBank/DDBJ databases">
        <title>Genome sequencing of Penicillium nordicum.</title>
        <authorList>
            <person name="Nguyen H.D."/>
            <person name="Seifert K.A."/>
        </authorList>
    </citation>
    <scope>NUCLEOTIDE SEQUENCE [LARGE SCALE GENOMIC DNA]</scope>
    <source>
        <strain evidence="2 3">DAOMC 185683</strain>
    </source>
</reference>
<dbReference type="AlphaFoldDB" id="A0A0M8NUT0"/>
<evidence type="ECO:0000313" key="3">
    <source>
        <dbReference type="Proteomes" id="UP000037696"/>
    </source>
</evidence>
<dbReference type="GO" id="GO:0016747">
    <property type="term" value="F:acyltransferase activity, transferring groups other than amino-acyl groups"/>
    <property type="evidence" value="ECO:0007669"/>
    <property type="project" value="InterPro"/>
</dbReference>
<proteinExistence type="predicted"/>
<keyword evidence="3" id="KW-1185">Reference proteome</keyword>
<sequence length="289" mass="31861">MVPLVAITNFLCGRNPVVPSYTRLSSQLIIPSSEAMATPFNPWPHLVRMANLNIKVFPGLAVTDDQLKEAAALFRDNYGVWGKQTKRAGQRVALSPDRLSEQYLPSTATTAYARVEVDGTLAGHAFVCRWRYKGLTVCWITQLVVHKNFRDIGLATTLLNALRCDTDNIYGIMSSHPAACLAAAKAFGGAIERVPLDYIATQADAILKSSPISYIRDAKLHGTLFKDESEMVSGVDTGFFVDHDEPNAALEAIKNDLPWPLGDLAEGHEFLLIIQHRRRSSRLLQTQAV</sequence>
<dbReference type="SUPFAM" id="SSF55729">
    <property type="entry name" value="Acyl-CoA N-acyltransferases (Nat)"/>
    <property type="match status" value="1"/>
</dbReference>
<evidence type="ECO:0000259" key="1">
    <source>
        <dbReference type="Pfam" id="PF00583"/>
    </source>
</evidence>
<dbReference type="Pfam" id="PF00583">
    <property type="entry name" value="Acetyltransf_1"/>
    <property type="match status" value="1"/>
</dbReference>
<dbReference type="Proteomes" id="UP000037696">
    <property type="component" value="Unassembled WGS sequence"/>
</dbReference>
<protein>
    <recommendedName>
        <fullName evidence="1">N-acetyltransferase domain-containing protein</fullName>
    </recommendedName>
</protein>
<accession>A0A0M8NUT0</accession>
<dbReference type="OrthoDB" id="2019666at2759"/>
<feature type="domain" description="N-acetyltransferase" evidence="1">
    <location>
        <begin position="103"/>
        <end position="162"/>
    </location>
</feature>
<dbReference type="STRING" id="229535.A0A0M8NUT0"/>
<dbReference type="InterPro" id="IPR000182">
    <property type="entry name" value="GNAT_dom"/>
</dbReference>